<evidence type="ECO:0000313" key="2">
    <source>
        <dbReference type="EMBL" id="KJB59042.1"/>
    </source>
</evidence>
<keyword evidence="1" id="KW-1133">Transmembrane helix</keyword>
<keyword evidence="1" id="KW-0812">Transmembrane</keyword>
<protein>
    <submittedName>
        <fullName evidence="2">Uncharacterized protein</fullName>
    </submittedName>
</protein>
<organism evidence="2 3">
    <name type="scientific">Gossypium raimondii</name>
    <name type="common">Peruvian cotton</name>
    <name type="synonym">Gossypium klotzschianum subsp. raimondii</name>
    <dbReference type="NCBI Taxonomy" id="29730"/>
    <lineage>
        <taxon>Eukaryota</taxon>
        <taxon>Viridiplantae</taxon>
        <taxon>Streptophyta</taxon>
        <taxon>Embryophyta</taxon>
        <taxon>Tracheophyta</taxon>
        <taxon>Spermatophyta</taxon>
        <taxon>Magnoliopsida</taxon>
        <taxon>eudicotyledons</taxon>
        <taxon>Gunneridae</taxon>
        <taxon>Pentapetalae</taxon>
        <taxon>rosids</taxon>
        <taxon>malvids</taxon>
        <taxon>Malvales</taxon>
        <taxon>Malvaceae</taxon>
        <taxon>Malvoideae</taxon>
        <taxon>Gossypium</taxon>
    </lineage>
</organism>
<dbReference type="AlphaFoldDB" id="A0A0D2QM58"/>
<sequence length="101" mass="11611">MEGTEGEFQDGARKLQISIRCAKAAFLLSSLKSSVNRVNDEPEEKEKLIREIENLRVAFVKERLKINKIKLCGLTELILQVVFAILISCFFTKQAFDTFHY</sequence>
<gene>
    <name evidence="2" type="ORF">B456_009G281500</name>
</gene>
<feature type="transmembrane region" description="Helical" evidence="1">
    <location>
        <begin position="71"/>
        <end position="96"/>
    </location>
</feature>
<evidence type="ECO:0000313" key="3">
    <source>
        <dbReference type="Proteomes" id="UP000032304"/>
    </source>
</evidence>
<keyword evidence="1" id="KW-0472">Membrane</keyword>
<dbReference type="EMBL" id="CM001748">
    <property type="protein sequence ID" value="KJB59042.1"/>
    <property type="molecule type" value="Genomic_DNA"/>
</dbReference>
<dbReference type="Proteomes" id="UP000032304">
    <property type="component" value="Chromosome 9"/>
</dbReference>
<accession>A0A0D2QM58</accession>
<dbReference type="Gramene" id="KJB59042">
    <property type="protein sequence ID" value="KJB59042"/>
    <property type="gene ID" value="B456_009G281500"/>
</dbReference>
<name>A0A0D2QM58_GOSRA</name>
<keyword evidence="3" id="KW-1185">Reference proteome</keyword>
<dbReference type="eggNOG" id="ENOG502SAGR">
    <property type="taxonomic scope" value="Eukaryota"/>
</dbReference>
<dbReference type="OMA" id="WEREIHD"/>
<proteinExistence type="predicted"/>
<reference evidence="2 3" key="1">
    <citation type="journal article" date="2012" name="Nature">
        <title>Repeated polyploidization of Gossypium genomes and the evolution of spinnable cotton fibres.</title>
        <authorList>
            <person name="Paterson A.H."/>
            <person name="Wendel J.F."/>
            <person name="Gundlach H."/>
            <person name="Guo H."/>
            <person name="Jenkins J."/>
            <person name="Jin D."/>
            <person name="Llewellyn D."/>
            <person name="Showmaker K.C."/>
            <person name="Shu S."/>
            <person name="Udall J."/>
            <person name="Yoo M.J."/>
            <person name="Byers R."/>
            <person name="Chen W."/>
            <person name="Doron-Faigenboim A."/>
            <person name="Duke M.V."/>
            <person name="Gong L."/>
            <person name="Grimwood J."/>
            <person name="Grover C."/>
            <person name="Grupp K."/>
            <person name="Hu G."/>
            <person name="Lee T.H."/>
            <person name="Li J."/>
            <person name="Lin L."/>
            <person name="Liu T."/>
            <person name="Marler B.S."/>
            <person name="Page J.T."/>
            <person name="Roberts A.W."/>
            <person name="Romanel E."/>
            <person name="Sanders W.S."/>
            <person name="Szadkowski E."/>
            <person name="Tan X."/>
            <person name="Tang H."/>
            <person name="Xu C."/>
            <person name="Wang J."/>
            <person name="Wang Z."/>
            <person name="Zhang D."/>
            <person name="Zhang L."/>
            <person name="Ashrafi H."/>
            <person name="Bedon F."/>
            <person name="Bowers J.E."/>
            <person name="Brubaker C.L."/>
            <person name="Chee P.W."/>
            <person name="Das S."/>
            <person name="Gingle A.R."/>
            <person name="Haigler C.H."/>
            <person name="Harker D."/>
            <person name="Hoffmann L.V."/>
            <person name="Hovav R."/>
            <person name="Jones D.C."/>
            <person name="Lemke C."/>
            <person name="Mansoor S."/>
            <person name="ur Rahman M."/>
            <person name="Rainville L.N."/>
            <person name="Rambani A."/>
            <person name="Reddy U.K."/>
            <person name="Rong J.K."/>
            <person name="Saranga Y."/>
            <person name="Scheffler B.E."/>
            <person name="Scheffler J.A."/>
            <person name="Stelly D.M."/>
            <person name="Triplett B.A."/>
            <person name="Van Deynze A."/>
            <person name="Vaslin M.F."/>
            <person name="Waghmare V.N."/>
            <person name="Walford S.A."/>
            <person name="Wright R.J."/>
            <person name="Zaki E.A."/>
            <person name="Zhang T."/>
            <person name="Dennis E.S."/>
            <person name="Mayer K.F."/>
            <person name="Peterson D.G."/>
            <person name="Rokhsar D.S."/>
            <person name="Wang X."/>
            <person name="Schmutz J."/>
        </authorList>
    </citation>
    <scope>NUCLEOTIDE SEQUENCE [LARGE SCALE GENOMIC DNA]</scope>
</reference>
<evidence type="ECO:0000256" key="1">
    <source>
        <dbReference type="SAM" id="Phobius"/>
    </source>
</evidence>